<comment type="subcellular location">
    <subcellularLocation>
        <location evidence="1">Membrane</location>
        <topology evidence="1">Lipid-anchor</topology>
    </subcellularLocation>
</comment>
<keyword evidence="6" id="KW-0449">Lipoprotein</keyword>
<sequence>MKNMAKLAAVLATAFLFAGAAEAQETIRLGVSFYPFHSADDTKPDILDTIAPELSAEGYRVEKTVFLNYAEANPALAHGEIDGNLIQHELYMDIFNDRAGAELAIAQPVYHATFALYSGTYSDLNAIPDGETVFIPNDGVNTARALLLLQSAGLVTLREGATYRASLADITGNPRNLKFVQLPLTATAGAYDEAGRTLAVMYPTFARSLELEGDAERLYVEERNDITDRYAISFVVNAKDLDDPKTKAVAQALRSDAVAEFLKEDYGWASTPAR</sequence>
<organism evidence="8 9">
    <name type="scientific">Paenirhodobacter populi</name>
    <dbReference type="NCBI Taxonomy" id="2306993"/>
    <lineage>
        <taxon>Bacteria</taxon>
        <taxon>Pseudomonadati</taxon>
        <taxon>Pseudomonadota</taxon>
        <taxon>Alphaproteobacteria</taxon>
        <taxon>Rhodobacterales</taxon>
        <taxon>Rhodobacter group</taxon>
        <taxon>Paenirhodobacter</taxon>
    </lineage>
</organism>
<evidence type="ECO:0000313" key="8">
    <source>
        <dbReference type="EMBL" id="RWR21473.1"/>
    </source>
</evidence>
<reference evidence="8 9" key="1">
    <citation type="submission" date="2019-01" db="EMBL/GenBank/DDBJ databases">
        <title>Sinorhodobacter populi sp. nov. isolated from the symptomatic bark tissue of Populus euramericana canker.</title>
        <authorList>
            <person name="Xu G."/>
        </authorList>
    </citation>
    <scope>NUCLEOTIDE SEQUENCE [LARGE SCALE GENOMIC DNA]</scope>
    <source>
        <strain evidence="8 9">SK2B-1</strain>
    </source>
</reference>
<evidence type="ECO:0000256" key="1">
    <source>
        <dbReference type="ARBA" id="ARBA00004635"/>
    </source>
</evidence>
<protein>
    <submittedName>
        <fullName evidence="8">ABC transporter substrate-binding protein</fullName>
    </submittedName>
</protein>
<evidence type="ECO:0000256" key="6">
    <source>
        <dbReference type="ARBA" id="ARBA00023288"/>
    </source>
</evidence>
<keyword evidence="3 7" id="KW-0732">Signal</keyword>
<dbReference type="Gene3D" id="3.40.190.10">
    <property type="entry name" value="Periplasmic binding protein-like II"/>
    <property type="match status" value="2"/>
</dbReference>
<comment type="similarity">
    <text evidence="2">Belongs to the NlpA lipoprotein family.</text>
</comment>
<feature type="signal peptide" evidence="7">
    <location>
        <begin position="1"/>
        <end position="23"/>
    </location>
</feature>
<comment type="caution">
    <text evidence="8">The sequence shown here is derived from an EMBL/GenBank/DDBJ whole genome shotgun (WGS) entry which is preliminary data.</text>
</comment>
<evidence type="ECO:0000256" key="3">
    <source>
        <dbReference type="ARBA" id="ARBA00022729"/>
    </source>
</evidence>
<feature type="chain" id="PRO_5019500295" evidence="7">
    <location>
        <begin position="24"/>
        <end position="274"/>
    </location>
</feature>
<evidence type="ECO:0000256" key="5">
    <source>
        <dbReference type="ARBA" id="ARBA00023139"/>
    </source>
</evidence>
<evidence type="ECO:0000256" key="7">
    <source>
        <dbReference type="SAM" id="SignalP"/>
    </source>
</evidence>
<dbReference type="PANTHER" id="PTHR30429">
    <property type="entry name" value="D-METHIONINE-BINDING LIPOPROTEIN METQ"/>
    <property type="match status" value="1"/>
</dbReference>
<evidence type="ECO:0000256" key="4">
    <source>
        <dbReference type="ARBA" id="ARBA00023136"/>
    </source>
</evidence>
<dbReference type="RefSeq" id="WP_128208601.1">
    <property type="nucleotide sequence ID" value="NZ_JBHRSO010000017.1"/>
</dbReference>
<evidence type="ECO:0000313" key="9">
    <source>
        <dbReference type="Proteomes" id="UP000284476"/>
    </source>
</evidence>
<dbReference type="Proteomes" id="UP000284476">
    <property type="component" value="Unassembled WGS sequence"/>
</dbReference>
<accession>A0A443JLT8</accession>
<proteinExistence type="inferred from homology"/>
<dbReference type="PANTHER" id="PTHR30429:SF0">
    <property type="entry name" value="METHIONINE-BINDING LIPOPROTEIN METQ"/>
    <property type="match status" value="1"/>
</dbReference>
<name>A0A443JLT8_9RHOB</name>
<dbReference type="EMBL" id="SAUZ01000009">
    <property type="protein sequence ID" value="RWR21473.1"/>
    <property type="molecule type" value="Genomic_DNA"/>
</dbReference>
<dbReference type="GO" id="GO:0016020">
    <property type="term" value="C:membrane"/>
    <property type="evidence" value="ECO:0007669"/>
    <property type="project" value="UniProtKB-SubCell"/>
</dbReference>
<evidence type="ECO:0000256" key="2">
    <source>
        <dbReference type="ARBA" id="ARBA00008973"/>
    </source>
</evidence>
<gene>
    <name evidence="8" type="ORF">D2T30_09040</name>
</gene>
<dbReference type="SUPFAM" id="SSF53850">
    <property type="entry name" value="Periplasmic binding protein-like II"/>
    <property type="match status" value="1"/>
</dbReference>
<dbReference type="InterPro" id="IPR004872">
    <property type="entry name" value="Lipoprotein_NlpA"/>
</dbReference>
<keyword evidence="5" id="KW-0564">Palmitate</keyword>
<dbReference type="AlphaFoldDB" id="A0A443JLT8"/>
<keyword evidence="4" id="KW-0472">Membrane</keyword>
<dbReference type="Pfam" id="PF03180">
    <property type="entry name" value="Lipoprotein_9"/>
    <property type="match status" value="1"/>
</dbReference>